<dbReference type="GO" id="GO:0005737">
    <property type="term" value="C:cytoplasm"/>
    <property type="evidence" value="ECO:0007669"/>
    <property type="project" value="TreeGrafter"/>
</dbReference>
<dbReference type="SMART" id="SM00033">
    <property type="entry name" value="CH"/>
    <property type="match status" value="2"/>
</dbReference>
<evidence type="ECO:0000313" key="7">
    <source>
        <dbReference type="WBParaSite" id="nRc.2.0.1.t06503-RA"/>
    </source>
</evidence>
<keyword evidence="3" id="KW-0106">Calcium</keyword>
<dbReference type="GO" id="GO:0051015">
    <property type="term" value="F:actin filament binding"/>
    <property type="evidence" value="ECO:0007669"/>
    <property type="project" value="InterPro"/>
</dbReference>
<organism evidence="6 7">
    <name type="scientific">Romanomermis culicivorax</name>
    <name type="common">Nematode worm</name>
    <dbReference type="NCBI Taxonomy" id="13658"/>
    <lineage>
        <taxon>Eukaryota</taxon>
        <taxon>Metazoa</taxon>
        <taxon>Ecdysozoa</taxon>
        <taxon>Nematoda</taxon>
        <taxon>Enoplea</taxon>
        <taxon>Dorylaimia</taxon>
        <taxon>Mermithida</taxon>
        <taxon>Mermithoidea</taxon>
        <taxon>Mermithidae</taxon>
        <taxon>Romanomermis</taxon>
    </lineage>
</organism>
<dbReference type="Proteomes" id="UP000887565">
    <property type="component" value="Unplaced"/>
</dbReference>
<dbReference type="OMA" id="YETVANC"/>
<evidence type="ECO:0000259" key="5">
    <source>
        <dbReference type="PROSITE" id="PS50021"/>
    </source>
</evidence>
<dbReference type="PANTHER" id="PTHR19961">
    <property type="entry name" value="FIMBRIN/PLASTIN"/>
    <property type="match status" value="1"/>
</dbReference>
<keyword evidence="4" id="KW-0009">Actin-binding</keyword>
<accession>A0A915HYJ5</accession>
<dbReference type="PANTHER" id="PTHR19961:SF18">
    <property type="entry name" value="FI19014P1"/>
    <property type="match status" value="1"/>
</dbReference>
<evidence type="ECO:0000256" key="3">
    <source>
        <dbReference type="ARBA" id="ARBA00022837"/>
    </source>
</evidence>
<evidence type="ECO:0000256" key="2">
    <source>
        <dbReference type="ARBA" id="ARBA00022737"/>
    </source>
</evidence>
<feature type="domain" description="Calponin-homology (CH)" evidence="5">
    <location>
        <begin position="104"/>
        <end position="212"/>
    </location>
</feature>
<protein>
    <submittedName>
        <fullName evidence="7">Calponin-homology (CH) domain-containing protein</fullName>
    </submittedName>
</protein>
<reference evidence="7" key="1">
    <citation type="submission" date="2022-11" db="UniProtKB">
        <authorList>
            <consortium name="WormBaseParasite"/>
        </authorList>
    </citation>
    <scope>IDENTIFICATION</scope>
</reference>
<dbReference type="GO" id="GO:0046872">
    <property type="term" value="F:metal ion binding"/>
    <property type="evidence" value="ECO:0007669"/>
    <property type="project" value="UniProtKB-KW"/>
</dbReference>
<dbReference type="AlphaFoldDB" id="A0A915HYJ5"/>
<keyword evidence="1" id="KW-0479">Metal-binding</keyword>
<dbReference type="InterPro" id="IPR036872">
    <property type="entry name" value="CH_dom_sf"/>
</dbReference>
<evidence type="ECO:0000256" key="1">
    <source>
        <dbReference type="ARBA" id="ARBA00022723"/>
    </source>
</evidence>
<dbReference type="FunFam" id="1.10.418.10:FF:000010">
    <property type="entry name" value="Plastin-3 isoform 1"/>
    <property type="match status" value="1"/>
</dbReference>
<dbReference type="GO" id="GO:0032432">
    <property type="term" value="C:actin filament bundle"/>
    <property type="evidence" value="ECO:0007669"/>
    <property type="project" value="TreeGrafter"/>
</dbReference>
<dbReference type="WBParaSite" id="nRc.2.0.1.t06503-RA">
    <property type="protein sequence ID" value="nRc.2.0.1.t06503-RA"/>
    <property type="gene ID" value="nRc.2.0.1.g06503"/>
</dbReference>
<dbReference type="SUPFAM" id="SSF47576">
    <property type="entry name" value="Calponin-homology domain, CH-domain"/>
    <property type="match status" value="1"/>
</dbReference>
<dbReference type="GO" id="GO:0005884">
    <property type="term" value="C:actin filament"/>
    <property type="evidence" value="ECO:0007669"/>
    <property type="project" value="TreeGrafter"/>
</dbReference>
<dbReference type="Pfam" id="PF00307">
    <property type="entry name" value="CH"/>
    <property type="match status" value="2"/>
</dbReference>
<dbReference type="Gene3D" id="1.10.418.10">
    <property type="entry name" value="Calponin-like domain"/>
    <property type="match status" value="2"/>
</dbReference>
<feature type="domain" description="Calponin-homology (CH)" evidence="5">
    <location>
        <begin position="1"/>
        <end position="86"/>
    </location>
</feature>
<dbReference type="GO" id="GO:0051017">
    <property type="term" value="P:actin filament bundle assembly"/>
    <property type="evidence" value="ECO:0007669"/>
    <property type="project" value="InterPro"/>
</dbReference>
<keyword evidence="2" id="KW-0677">Repeat</keyword>
<name>A0A915HYJ5_ROMCU</name>
<evidence type="ECO:0000256" key="4">
    <source>
        <dbReference type="ARBA" id="ARBA00023203"/>
    </source>
</evidence>
<dbReference type="InterPro" id="IPR001715">
    <property type="entry name" value="CH_dom"/>
</dbReference>
<dbReference type="CDD" id="cd21301">
    <property type="entry name" value="CH_PLS_rpt4"/>
    <property type="match status" value="1"/>
</dbReference>
<sequence>MLFFSHPYTSSQLFDVIKPGMVDWKKVAKSFHKLRGMMDQIQNCNYAIDLGKQLHFSLVGIQGKDIYDGSRMLILALVWQLMRAYTLSILANCTATGQDNGSRLATEQEILSWANKKLKQGSKSSSVSGFQDPKLSDAKIIVDLIDAIHPQAIDYNLVSSETAVESKLKNAKYAISTARKIGAKVYALPEDIVEVKPKMIMTVFACLMCLDYTPNVKENGKNGHE</sequence>
<dbReference type="PROSITE" id="PS50021">
    <property type="entry name" value="CH"/>
    <property type="match status" value="2"/>
</dbReference>
<keyword evidence="6" id="KW-1185">Reference proteome</keyword>
<evidence type="ECO:0000313" key="6">
    <source>
        <dbReference type="Proteomes" id="UP000887565"/>
    </source>
</evidence>
<proteinExistence type="predicted"/>
<dbReference type="InterPro" id="IPR039959">
    <property type="entry name" value="Fimbrin/Plastin"/>
</dbReference>
<dbReference type="GO" id="GO:0051639">
    <property type="term" value="P:actin filament network formation"/>
    <property type="evidence" value="ECO:0007669"/>
    <property type="project" value="TreeGrafter"/>
</dbReference>